<comment type="cofactor">
    <cofactor evidence="1">
        <name>Mg(2+)</name>
        <dbReference type="ChEBI" id="CHEBI:18420"/>
    </cofactor>
</comment>
<dbReference type="Proteomes" id="UP000320390">
    <property type="component" value="Chromosome"/>
</dbReference>
<dbReference type="PROSITE" id="PS00723">
    <property type="entry name" value="POLYPRENYL_SYNTHASE_1"/>
    <property type="match status" value="1"/>
</dbReference>
<evidence type="ECO:0000256" key="5">
    <source>
        <dbReference type="ARBA" id="ARBA00022842"/>
    </source>
</evidence>
<dbReference type="GO" id="GO:0004337">
    <property type="term" value="F:(2E,6E)-farnesyl diphosphate synthase activity"/>
    <property type="evidence" value="ECO:0007669"/>
    <property type="project" value="UniProtKB-EC"/>
</dbReference>
<reference evidence="8 9" key="1">
    <citation type="submission" date="2019-02" db="EMBL/GenBank/DDBJ databases">
        <title>Deep-cultivation of Planctomycetes and their phenomic and genomic characterization uncovers novel biology.</title>
        <authorList>
            <person name="Wiegand S."/>
            <person name="Jogler M."/>
            <person name="Boedeker C."/>
            <person name="Pinto D."/>
            <person name="Vollmers J."/>
            <person name="Rivas-Marin E."/>
            <person name="Kohn T."/>
            <person name="Peeters S.H."/>
            <person name="Heuer A."/>
            <person name="Rast P."/>
            <person name="Oberbeckmann S."/>
            <person name="Bunk B."/>
            <person name="Jeske O."/>
            <person name="Meyerdierks A."/>
            <person name="Storesund J.E."/>
            <person name="Kallscheuer N."/>
            <person name="Luecker S."/>
            <person name="Lage O.M."/>
            <person name="Pohl T."/>
            <person name="Merkel B.J."/>
            <person name="Hornburger P."/>
            <person name="Mueller R.-W."/>
            <person name="Bruemmer F."/>
            <person name="Labrenz M."/>
            <person name="Spormann A.M."/>
            <person name="Op den Camp H."/>
            <person name="Overmann J."/>
            <person name="Amann R."/>
            <person name="Jetten M.S.M."/>
            <person name="Mascher T."/>
            <person name="Medema M.H."/>
            <person name="Devos D.P."/>
            <person name="Kaster A.-K."/>
            <person name="Ovreas L."/>
            <person name="Rohde M."/>
            <person name="Galperin M.Y."/>
            <person name="Jogler C."/>
        </authorList>
    </citation>
    <scope>NUCLEOTIDE SEQUENCE [LARGE SCALE GENOMIC DNA]</scope>
    <source>
        <strain evidence="8 9">Poly30</strain>
    </source>
</reference>
<dbReference type="Gene3D" id="1.10.600.10">
    <property type="entry name" value="Farnesyl Diphosphate Synthase"/>
    <property type="match status" value="1"/>
</dbReference>
<protein>
    <submittedName>
        <fullName evidence="8">Farnesyl diphosphate synthase</fullName>
        <ecNumber evidence="8">2.5.1.10</ecNumber>
    </submittedName>
</protein>
<evidence type="ECO:0000313" key="9">
    <source>
        <dbReference type="Proteomes" id="UP000320390"/>
    </source>
</evidence>
<dbReference type="GO" id="GO:0005737">
    <property type="term" value="C:cytoplasm"/>
    <property type="evidence" value="ECO:0007669"/>
    <property type="project" value="UniProtKB-ARBA"/>
</dbReference>
<dbReference type="SFLD" id="SFLDS00005">
    <property type="entry name" value="Isoprenoid_Synthase_Type_I"/>
    <property type="match status" value="1"/>
</dbReference>
<evidence type="ECO:0000256" key="6">
    <source>
        <dbReference type="ARBA" id="ARBA00023229"/>
    </source>
</evidence>
<dbReference type="InterPro" id="IPR008949">
    <property type="entry name" value="Isoprenoid_synthase_dom_sf"/>
</dbReference>
<proteinExistence type="inferred from homology"/>
<evidence type="ECO:0000256" key="7">
    <source>
        <dbReference type="RuleBase" id="RU004466"/>
    </source>
</evidence>
<keyword evidence="9" id="KW-1185">Reference proteome</keyword>
<dbReference type="AlphaFoldDB" id="A0A518ETM8"/>
<dbReference type="InterPro" id="IPR000092">
    <property type="entry name" value="Polyprenyl_synt"/>
</dbReference>
<evidence type="ECO:0000256" key="2">
    <source>
        <dbReference type="ARBA" id="ARBA00006706"/>
    </source>
</evidence>
<dbReference type="EMBL" id="CP036434">
    <property type="protein sequence ID" value="QDV07439.1"/>
    <property type="molecule type" value="Genomic_DNA"/>
</dbReference>
<dbReference type="Pfam" id="PF00348">
    <property type="entry name" value="polyprenyl_synt"/>
    <property type="match status" value="1"/>
</dbReference>
<keyword evidence="5" id="KW-0460">Magnesium</keyword>
<comment type="similarity">
    <text evidence="2 7">Belongs to the FPP/GGPP synthase family.</text>
</comment>
<accession>A0A518ETM8</accession>
<dbReference type="PANTHER" id="PTHR43281">
    <property type="entry name" value="FARNESYL DIPHOSPHATE SYNTHASE"/>
    <property type="match status" value="1"/>
</dbReference>
<dbReference type="GO" id="GO:0046872">
    <property type="term" value="F:metal ion binding"/>
    <property type="evidence" value="ECO:0007669"/>
    <property type="project" value="UniProtKB-KW"/>
</dbReference>
<dbReference type="NCBIfam" id="NF045485">
    <property type="entry name" value="FPPsyn"/>
    <property type="match status" value="1"/>
</dbReference>
<name>A0A518ETM8_9BACT</name>
<dbReference type="SFLD" id="SFLDG01017">
    <property type="entry name" value="Polyprenyl_Transferase_Like"/>
    <property type="match status" value="1"/>
</dbReference>
<dbReference type="InterPro" id="IPR053378">
    <property type="entry name" value="Prenyl_diphosphate_synthase"/>
</dbReference>
<sequence length="316" mass="32184">MDPSDGPSASSTAVTDSVEAARAWLEETRLWSEAALERFVREAELGPPEIADATRYALLGGGKRIRPALVRLAGEAAAGGQDAMDPATKRAVEAAAIAIECVHTYSLVHDDLPCMDDDDLRRGRPTVHKVYGEAAAVLAGDALLTLAFETLAAGMPAPAAARATLALARAAGPAGMVGGQALDLAGEGQDLAADRIRVIHELKTARLIAAAAELGAIAAGGTEAQARLAAGYGRAIGLTFQAVDDVLDVTGDAATLGKTPGKDQDARKGTLVAALGLEGARAEAERHAHGARNLAAKAGFGVLGLGLVELLAARRA</sequence>
<dbReference type="PANTHER" id="PTHR43281:SF1">
    <property type="entry name" value="FARNESYL DIPHOSPHATE SYNTHASE"/>
    <property type="match status" value="1"/>
</dbReference>
<evidence type="ECO:0000256" key="1">
    <source>
        <dbReference type="ARBA" id="ARBA00001946"/>
    </source>
</evidence>
<organism evidence="8 9">
    <name type="scientific">Saltatorellus ferox</name>
    <dbReference type="NCBI Taxonomy" id="2528018"/>
    <lineage>
        <taxon>Bacteria</taxon>
        <taxon>Pseudomonadati</taxon>
        <taxon>Planctomycetota</taxon>
        <taxon>Planctomycetia</taxon>
        <taxon>Planctomycetia incertae sedis</taxon>
        <taxon>Saltatorellus</taxon>
    </lineage>
</organism>
<dbReference type="OrthoDB" id="9805316at2"/>
<keyword evidence="3 7" id="KW-0808">Transferase</keyword>
<dbReference type="GO" id="GO:0016114">
    <property type="term" value="P:terpenoid biosynthetic process"/>
    <property type="evidence" value="ECO:0007669"/>
    <property type="project" value="UniProtKB-ARBA"/>
</dbReference>
<dbReference type="InterPro" id="IPR033749">
    <property type="entry name" value="Polyprenyl_synt_CS"/>
</dbReference>
<gene>
    <name evidence="8" type="ORF">Poly30_29640</name>
</gene>
<keyword evidence="6" id="KW-0414">Isoprene biosynthesis</keyword>
<evidence type="ECO:0000256" key="3">
    <source>
        <dbReference type="ARBA" id="ARBA00022679"/>
    </source>
</evidence>
<keyword evidence="4" id="KW-0479">Metal-binding</keyword>
<evidence type="ECO:0000256" key="4">
    <source>
        <dbReference type="ARBA" id="ARBA00022723"/>
    </source>
</evidence>
<dbReference type="FunFam" id="1.10.600.10:FF:000001">
    <property type="entry name" value="Geranylgeranyl diphosphate synthase"/>
    <property type="match status" value="1"/>
</dbReference>
<dbReference type="EC" id="2.5.1.10" evidence="8"/>
<evidence type="ECO:0000313" key="8">
    <source>
        <dbReference type="EMBL" id="QDV07439.1"/>
    </source>
</evidence>
<dbReference type="SUPFAM" id="SSF48576">
    <property type="entry name" value="Terpenoid synthases"/>
    <property type="match status" value="1"/>
</dbReference>